<dbReference type="GO" id="GO:0003774">
    <property type="term" value="F:cytoskeletal motor activity"/>
    <property type="evidence" value="ECO:0007669"/>
    <property type="project" value="InterPro"/>
</dbReference>
<evidence type="ECO:0000256" key="6">
    <source>
        <dbReference type="ARBA" id="ARBA00023237"/>
    </source>
</evidence>
<comment type="similarity">
    <text evidence="2 7">Belongs to the FlgH family.</text>
</comment>
<protein>
    <recommendedName>
        <fullName evidence="7">Flagellar L-ring protein</fullName>
    </recommendedName>
    <alternativeName>
        <fullName evidence="7">Basal body L-ring protein</fullName>
    </alternativeName>
</protein>
<dbReference type="PRINTS" id="PR01008">
    <property type="entry name" value="FLGLRINGFLGH"/>
</dbReference>
<dbReference type="RefSeq" id="WP_183349357.1">
    <property type="nucleotide sequence ID" value="NZ_BLXY01000008.1"/>
</dbReference>
<dbReference type="PANTHER" id="PTHR34933">
    <property type="entry name" value="FLAGELLAR L-RING PROTEIN"/>
    <property type="match status" value="1"/>
</dbReference>
<sequence length="233" mass="24958">MDRKKSNSLTILKAAALCLPLFWLSACAHQSAEVATPAFDEQIPAPQVNYNNGSLWQASSTGLAEDMKARRRGDIITVVISENASASKKAATGTSRDSSISAGIPKLLGLEKTPIKSWADLANMLSASYGSKFDGAGSTSRQENLQATISAKVVDVIPNGNMLIEGRRNVRVNNEDQIIILTGTVRGRDVSADNTINSALIADARISYSGKGVISDRQKPGWLLNALDKIWPF</sequence>
<dbReference type="GO" id="GO:0009279">
    <property type="term" value="C:cell outer membrane"/>
    <property type="evidence" value="ECO:0007669"/>
    <property type="project" value="UniProtKB-SubCell"/>
</dbReference>
<dbReference type="HAMAP" id="MF_00415">
    <property type="entry name" value="FlgH"/>
    <property type="match status" value="1"/>
</dbReference>
<dbReference type="PANTHER" id="PTHR34933:SF1">
    <property type="entry name" value="FLAGELLAR L-RING PROTEIN"/>
    <property type="match status" value="1"/>
</dbReference>
<accession>A0A6V8N1Y9</accession>
<dbReference type="AlphaFoldDB" id="A0A6V8N1Y9"/>
<evidence type="ECO:0000256" key="5">
    <source>
        <dbReference type="ARBA" id="ARBA00023143"/>
    </source>
</evidence>
<evidence type="ECO:0000256" key="7">
    <source>
        <dbReference type="HAMAP-Rule" id="MF_00415"/>
    </source>
</evidence>
<reference evidence="10" key="1">
    <citation type="submission" date="2020-06" db="EMBL/GenBank/DDBJ databases">
        <title>Draft genomic sequecing of Geomonas sp. Red736.</title>
        <authorList>
            <person name="Itoh H."/>
            <person name="Xu Z.X."/>
            <person name="Ushijima N."/>
            <person name="Masuda Y."/>
            <person name="Shiratori Y."/>
            <person name="Senoo K."/>
        </authorList>
    </citation>
    <scope>NUCLEOTIDE SEQUENCE [LARGE SCALE GENOMIC DNA]</scope>
    <source>
        <strain evidence="10">Red736</strain>
    </source>
</reference>
<comment type="caution">
    <text evidence="9">The sequence shown here is derived from an EMBL/GenBank/DDBJ whole genome shotgun (WGS) entry which is preliminary data.</text>
</comment>
<dbReference type="PROSITE" id="PS51257">
    <property type="entry name" value="PROKAR_LIPOPROTEIN"/>
    <property type="match status" value="1"/>
</dbReference>
<keyword evidence="3 7" id="KW-0732">Signal</keyword>
<dbReference type="Pfam" id="PF02107">
    <property type="entry name" value="FlgH"/>
    <property type="match status" value="1"/>
</dbReference>
<evidence type="ECO:0000256" key="8">
    <source>
        <dbReference type="SAM" id="SignalP"/>
    </source>
</evidence>
<keyword evidence="9" id="KW-0966">Cell projection</keyword>
<evidence type="ECO:0000256" key="4">
    <source>
        <dbReference type="ARBA" id="ARBA00023136"/>
    </source>
</evidence>
<comment type="function">
    <text evidence="1 7">Assembles around the rod to form the L-ring and probably protects the motor/basal body from shearing forces during rotation.</text>
</comment>
<feature type="chain" id="PRO_5027594061" description="Flagellar L-ring protein" evidence="8">
    <location>
        <begin position="29"/>
        <end position="233"/>
    </location>
</feature>
<organism evidence="9 10">
    <name type="scientific">Geomonas paludis</name>
    <dbReference type="NCBI Taxonomy" id="2740185"/>
    <lineage>
        <taxon>Bacteria</taxon>
        <taxon>Pseudomonadati</taxon>
        <taxon>Thermodesulfobacteriota</taxon>
        <taxon>Desulfuromonadia</taxon>
        <taxon>Geobacterales</taxon>
        <taxon>Geobacteraceae</taxon>
        <taxon>Geomonas</taxon>
    </lineage>
</organism>
<dbReference type="Proteomes" id="UP000568888">
    <property type="component" value="Unassembled WGS sequence"/>
</dbReference>
<keyword evidence="9" id="KW-0969">Cilium</keyword>
<evidence type="ECO:0000256" key="2">
    <source>
        <dbReference type="ARBA" id="ARBA00006929"/>
    </source>
</evidence>
<keyword evidence="5 7" id="KW-0975">Bacterial flagellum</keyword>
<keyword evidence="9" id="KW-0282">Flagellum</keyword>
<gene>
    <name evidence="7 9" type="primary">flgH</name>
    <name evidence="9" type="ORF">GMPD_32780</name>
</gene>
<comment type="subunit">
    <text evidence="7">The basal body constitutes a major portion of the flagellar organelle and consists of four rings (L,P,S, and M) mounted on a central rod.</text>
</comment>
<evidence type="ECO:0000256" key="3">
    <source>
        <dbReference type="ARBA" id="ARBA00022729"/>
    </source>
</evidence>
<keyword evidence="6 7" id="KW-0998">Cell outer membrane</keyword>
<dbReference type="EMBL" id="BLXY01000008">
    <property type="protein sequence ID" value="GFO65359.1"/>
    <property type="molecule type" value="Genomic_DNA"/>
</dbReference>
<evidence type="ECO:0000313" key="10">
    <source>
        <dbReference type="Proteomes" id="UP000568888"/>
    </source>
</evidence>
<dbReference type="InterPro" id="IPR000527">
    <property type="entry name" value="Flag_Lring"/>
</dbReference>
<dbReference type="GO" id="GO:0009427">
    <property type="term" value="C:bacterial-type flagellum basal body, distal rod, L ring"/>
    <property type="evidence" value="ECO:0007669"/>
    <property type="project" value="InterPro"/>
</dbReference>
<evidence type="ECO:0000256" key="1">
    <source>
        <dbReference type="ARBA" id="ARBA00002591"/>
    </source>
</evidence>
<name>A0A6V8N1Y9_9BACT</name>
<evidence type="ECO:0000313" key="9">
    <source>
        <dbReference type="EMBL" id="GFO65359.1"/>
    </source>
</evidence>
<keyword evidence="7" id="KW-0449">Lipoprotein</keyword>
<feature type="signal peptide" evidence="8">
    <location>
        <begin position="1"/>
        <end position="28"/>
    </location>
</feature>
<dbReference type="GO" id="GO:0071973">
    <property type="term" value="P:bacterial-type flagellum-dependent cell motility"/>
    <property type="evidence" value="ECO:0007669"/>
    <property type="project" value="InterPro"/>
</dbReference>
<comment type="subcellular location">
    <subcellularLocation>
        <location evidence="7">Cell outer membrane</location>
        <topology evidence="7">Lipid-anchor</topology>
    </subcellularLocation>
    <subcellularLocation>
        <location evidence="7">Bacterial flagellum basal body</location>
    </subcellularLocation>
</comment>
<proteinExistence type="inferred from homology"/>
<keyword evidence="4 7" id="KW-0472">Membrane</keyword>